<feature type="transmembrane region" description="Helical" evidence="2">
    <location>
        <begin position="193"/>
        <end position="215"/>
    </location>
</feature>
<keyword evidence="2" id="KW-0472">Membrane</keyword>
<feature type="region of interest" description="Disordered" evidence="1">
    <location>
        <begin position="320"/>
        <end position="354"/>
    </location>
</feature>
<dbReference type="AlphaFoldDB" id="A0A7S3BHT1"/>
<feature type="transmembrane region" description="Helical" evidence="2">
    <location>
        <begin position="260"/>
        <end position="276"/>
    </location>
</feature>
<feature type="transmembrane region" description="Helical" evidence="2">
    <location>
        <begin position="7"/>
        <end position="27"/>
    </location>
</feature>
<evidence type="ECO:0000313" key="3">
    <source>
        <dbReference type="EMBL" id="CAE0133296.1"/>
    </source>
</evidence>
<name>A0A7S3BHT1_9VIRI</name>
<keyword evidence="2" id="KW-0812">Transmembrane</keyword>
<feature type="transmembrane region" description="Helical" evidence="2">
    <location>
        <begin position="153"/>
        <end position="173"/>
    </location>
</feature>
<organism evidence="3">
    <name type="scientific">Prasinoderma singulare</name>
    <dbReference type="NCBI Taxonomy" id="676789"/>
    <lineage>
        <taxon>Eukaryota</taxon>
        <taxon>Viridiplantae</taxon>
        <taxon>Prasinodermophyta</taxon>
        <taxon>Prasinodermophyceae</taxon>
        <taxon>Prasinodermales</taxon>
        <taxon>Prasinodermaceae</taxon>
        <taxon>Prasinoderma</taxon>
    </lineage>
</organism>
<accession>A0A7S3BHT1</accession>
<keyword evidence="2" id="KW-1133">Transmembrane helix</keyword>
<proteinExistence type="predicted"/>
<evidence type="ECO:0000256" key="2">
    <source>
        <dbReference type="SAM" id="Phobius"/>
    </source>
</evidence>
<feature type="compositionally biased region" description="Basic and acidic residues" evidence="1">
    <location>
        <begin position="320"/>
        <end position="336"/>
    </location>
</feature>
<reference evidence="3" key="1">
    <citation type="submission" date="2021-01" db="EMBL/GenBank/DDBJ databases">
        <authorList>
            <person name="Corre E."/>
            <person name="Pelletier E."/>
            <person name="Niang G."/>
            <person name="Scheremetjew M."/>
            <person name="Finn R."/>
            <person name="Kale V."/>
            <person name="Holt S."/>
            <person name="Cochrane G."/>
            <person name="Meng A."/>
            <person name="Brown T."/>
            <person name="Cohen L."/>
        </authorList>
    </citation>
    <scope>NUCLEOTIDE SEQUENCE</scope>
    <source>
        <strain evidence="3">RCC927</strain>
    </source>
</reference>
<feature type="transmembrane region" description="Helical" evidence="2">
    <location>
        <begin position="39"/>
        <end position="57"/>
    </location>
</feature>
<sequence length="354" mass="39338">MDRLPAYFGRMGVHNGVLIYFTGALWAETQGAEYEGVRAQWLFWLSVMLYVVYRLRLWRARRAARKAQRVAEADGAGEAVDEGPEIGTKAWKYAWRHKLRDAWVDLCLTQQMLLPAGMAGQVTMLWVLPIVWIARWLAATELPFRLLKLMRGAMANVLMFVCAPAALASMLYAGASSMLQVAIQVPKDPMKALMLAPASLLITYVVNVAPAALLFKAIGAQWRRMRAWQIWMGELKEAKEEAAILSGAQQPTKAPPFEKYIWIALFIGAVAFSMAFPKKWFSDLPITGIFMLQWWNSARRSGGGDGIFDAAMDVMINKGVSKEEREAGEKEKKRQAAIEGTAPVADTKAPPAGA</sequence>
<protein>
    <submittedName>
        <fullName evidence="3">Uncharacterized protein</fullName>
    </submittedName>
</protein>
<gene>
    <name evidence="3" type="ORF">PSIN1315_LOCUS4385</name>
</gene>
<evidence type="ECO:0000256" key="1">
    <source>
        <dbReference type="SAM" id="MobiDB-lite"/>
    </source>
</evidence>
<dbReference type="EMBL" id="HBHY01006804">
    <property type="protein sequence ID" value="CAE0133296.1"/>
    <property type="molecule type" value="Transcribed_RNA"/>
</dbReference>